<organism evidence="4 5">
    <name type="scientific">Brevundimonas subvibrioides</name>
    <dbReference type="NCBI Taxonomy" id="74313"/>
    <lineage>
        <taxon>Bacteria</taxon>
        <taxon>Pseudomonadati</taxon>
        <taxon>Pseudomonadota</taxon>
        <taxon>Alphaproteobacteria</taxon>
        <taxon>Caulobacterales</taxon>
        <taxon>Caulobacteraceae</taxon>
        <taxon>Brevundimonas</taxon>
    </lineage>
</organism>
<dbReference type="PRINTS" id="PR00455">
    <property type="entry name" value="HTHTETR"/>
</dbReference>
<dbReference type="SUPFAM" id="SSF46689">
    <property type="entry name" value="Homeodomain-like"/>
    <property type="match status" value="1"/>
</dbReference>
<feature type="DNA-binding region" description="H-T-H motif" evidence="2">
    <location>
        <begin position="35"/>
        <end position="54"/>
    </location>
</feature>
<dbReference type="EMBL" id="NCEB01000064">
    <property type="protein sequence ID" value="OYX29537.1"/>
    <property type="molecule type" value="Genomic_DNA"/>
</dbReference>
<protein>
    <recommendedName>
        <fullName evidence="3">HTH tetR-type domain-containing protein</fullName>
    </recommendedName>
</protein>
<dbReference type="InterPro" id="IPR001647">
    <property type="entry name" value="HTH_TetR"/>
</dbReference>
<comment type="caution">
    <text evidence="4">The sequence shown here is derived from an EMBL/GenBank/DDBJ whole genome shotgun (WGS) entry which is preliminary data.</text>
</comment>
<gene>
    <name evidence="4" type="ORF">B7Z01_15565</name>
</gene>
<dbReference type="InterPro" id="IPR009057">
    <property type="entry name" value="Homeodomain-like_sf"/>
</dbReference>
<evidence type="ECO:0000313" key="4">
    <source>
        <dbReference type="EMBL" id="OYX29537.1"/>
    </source>
</evidence>
<evidence type="ECO:0000256" key="2">
    <source>
        <dbReference type="PROSITE-ProRule" id="PRU00335"/>
    </source>
</evidence>
<reference evidence="4 5" key="1">
    <citation type="submission" date="2017-03" db="EMBL/GenBank/DDBJ databases">
        <title>Lifting the veil on microbial sulfur biogeochemistry in mining wastewaters.</title>
        <authorList>
            <person name="Kantor R.S."/>
            <person name="Colenbrander Nelson T."/>
            <person name="Marshall S."/>
            <person name="Bennett D."/>
            <person name="Apte S."/>
            <person name="Camacho D."/>
            <person name="Thomas B.C."/>
            <person name="Warren L.A."/>
            <person name="Banfield J.F."/>
        </authorList>
    </citation>
    <scope>NUCLEOTIDE SEQUENCE [LARGE SCALE GENOMIC DNA]</scope>
    <source>
        <strain evidence="4">32-69-9</strain>
    </source>
</reference>
<dbReference type="Gene3D" id="1.10.357.10">
    <property type="entry name" value="Tetracycline Repressor, domain 2"/>
    <property type="match status" value="1"/>
</dbReference>
<sequence length="172" mass="19075">MSEAHDLDRRSQRTRKAIFEAFTRLMFARRYSAIRTTDLIEAAGVGRSTFYEHFRNKDDVLVWAIDPVFEPLADAGAGRASVPRLMFVLDHLWERRALARVMFEPPLGPKLQRKLAGMIEARLVTAVPDGVPPALIATACAASQLAMLRLWLTGEVACEPSTLARQLAATGV</sequence>
<dbReference type="GO" id="GO:0003677">
    <property type="term" value="F:DNA binding"/>
    <property type="evidence" value="ECO:0007669"/>
    <property type="project" value="UniProtKB-UniRule"/>
</dbReference>
<dbReference type="PANTHER" id="PTHR43479:SF7">
    <property type="entry name" value="TETR-FAMILY TRANSCRIPTIONAL REGULATOR"/>
    <property type="match status" value="1"/>
</dbReference>
<accession>A0A258FBF3</accession>
<dbReference type="Proteomes" id="UP000215595">
    <property type="component" value="Unassembled WGS sequence"/>
</dbReference>
<keyword evidence="1 2" id="KW-0238">DNA-binding</keyword>
<dbReference type="AlphaFoldDB" id="A0A258FBF3"/>
<dbReference type="Pfam" id="PF00440">
    <property type="entry name" value="TetR_N"/>
    <property type="match status" value="1"/>
</dbReference>
<feature type="domain" description="HTH tetR-type" evidence="3">
    <location>
        <begin position="12"/>
        <end position="72"/>
    </location>
</feature>
<dbReference type="PANTHER" id="PTHR43479">
    <property type="entry name" value="ACREF/ENVCD OPERON REPRESSOR-RELATED"/>
    <property type="match status" value="1"/>
</dbReference>
<evidence type="ECO:0000259" key="3">
    <source>
        <dbReference type="PROSITE" id="PS50977"/>
    </source>
</evidence>
<dbReference type="InterPro" id="IPR050624">
    <property type="entry name" value="HTH-type_Tx_Regulator"/>
</dbReference>
<dbReference type="PROSITE" id="PS50977">
    <property type="entry name" value="HTH_TETR_2"/>
    <property type="match status" value="1"/>
</dbReference>
<evidence type="ECO:0000313" key="5">
    <source>
        <dbReference type="Proteomes" id="UP000215595"/>
    </source>
</evidence>
<evidence type="ECO:0000256" key="1">
    <source>
        <dbReference type="ARBA" id="ARBA00023125"/>
    </source>
</evidence>
<name>A0A258FBF3_9CAUL</name>
<proteinExistence type="predicted"/>